<name>A0A077MGQ9_9MICO</name>
<comment type="caution">
    <text evidence="2">The sequence shown here is derived from an EMBL/GenBank/DDBJ whole genome shotgun (WGS) entry which is preliminary data.</text>
</comment>
<evidence type="ECO:0000313" key="3">
    <source>
        <dbReference type="Proteomes" id="UP000035720"/>
    </source>
</evidence>
<reference evidence="2 3" key="1">
    <citation type="journal article" date="2013" name="ISME J.">
        <title>A metabolic model for members of the genus Tetrasphaera involved in enhanced biological phosphorus removal.</title>
        <authorList>
            <person name="Kristiansen R."/>
            <person name="Nguyen H.T.T."/>
            <person name="Saunders A.M."/>
            <person name="Nielsen J.L."/>
            <person name="Wimmer R."/>
            <person name="Le V.Q."/>
            <person name="McIlroy S.J."/>
            <person name="Petrovski S."/>
            <person name="Seviour R.J."/>
            <person name="Calteau A."/>
            <person name="Nielsen K.L."/>
            <person name="Nielsen P.H."/>
        </authorList>
    </citation>
    <scope>NUCLEOTIDE SEQUENCE [LARGE SCALE GENOMIC DNA]</scope>
    <source>
        <strain evidence="2 3">Ben 74</strain>
    </source>
</reference>
<keyword evidence="3" id="KW-1185">Reference proteome</keyword>
<protein>
    <submittedName>
        <fullName evidence="2">Uncharacterized protein</fullName>
    </submittedName>
</protein>
<dbReference type="Proteomes" id="UP000035720">
    <property type="component" value="Unassembled WGS sequence"/>
</dbReference>
<feature type="region of interest" description="Disordered" evidence="1">
    <location>
        <begin position="66"/>
        <end position="93"/>
    </location>
</feature>
<gene>
    <name evidence="2" type="ORF">BN13_80056</name>
</gene>
<sequence length="93" mass="10144">MSADSWHAGCADADEAALTDWDERLSWDGVDVDVDSRFGFGSDEPFDASESERALQAWADMLVASKSAQRGRHPAGTPRGGQFAATTRRENRL</sequence>
<dbReference type="RefSeq" id="WP_048544148.1">
    <property type="nucleotide sequence ID" value="NZ_HF571038.1"/>
</dbReference>
<evidence type="ECO:0000313" key="2">
    <source>
        <dbReference type="EMBL" id="CCI54687.1"/>
    </source>
</evidence>
<evidence type="ECO:0000256" key="1">
    <source>
        <dbReference type="SAM" id="MobiDB-lite"/>
    </source>
</evidence>
<dbReference type="AlphaFoldDB" id="A0A077MGQ9"/>
<accession>A0A077MGQ9</accession>
<organism evidence="2 3">
    <name type="scientific">Nostocoides jenkinsii Ben 74</name>
    <dbReference type="NCBI Taxonomy" id="1193518"/>
    <lineage>
        <taxon>Bacteria</taxon>
        <taxon>Bacillati</taxon>
        <taxon>Actinomycetota</taxon>
        <taxon>Actinomycetes</taxon>
        <taxon>Micrococcales</taxon>
        <taxon>Intrasporangiaceae</taxon>
        <taxon>Nostocoides</taxon>
    </lineage>
</organism>
<proteinExistence type="predicted"/>
<dbReference type="EMBL" id="CAJC01000194">
    <property type="protein sequence ID" value="CCI54687.1"/>
    <property type="molecule type" value="Genomic_DNA"/>
</dbReference>
<dbReference type="STRING" id="1193518.BN13_80056"/>